<reference evidence="2" key="1">
    <citation type="submission" date="2020-11" db="EMBL/GenBank/DDBJ databases">
        <authorList>
            <person name="Tran Van P."/>
        </authorList>
    </citation>
    <scope>NUCLEOTIDE SEQUENCE</scope>
</reference>
<keyword evidence="1" id="KW-0175">Coiled coil</keyword>
<gene>
    <name evidence="2" type="ORF">TPSB3V08_LOCUS5728</name>
</gene>
<evidence type="ECO:0000313" key="2">
    <source>
        <dbReference type="EMBL" id="CAD7407136.1"/>
    </source>
</evidence>
<name>A0A7R9D2X0_TIMPO</name>
<accession>A0A7R9D2X0</accession>
<dbReference type="EMBL" id="OD003134">
    <property type="protein sequence ID" value="CAD7407136.1"/>
    <property type="molecule type" value="Genomic_DNA"/>
</dbReference>
<proteinExistence type="predicted"/>
<dbReference type="AlphaFoldDB" id="A0A7R9D2X0"/>
<sequence>MITIRPSLHLIDKPRDFMKISKKMIHALRNASEIRKEALEEKKKIEVDLSHKRKTASELRKLEVKRTVLQKAKEEAEVLEHEMKKLKQFCG</sequence>
<protein>
    <submittedName>
        <fullName evidence="2">Uncharacterized protein</fullName>
    </submittedName>
</protein>
<evidence type="ECO:0000256" key="1">
    <source>
        <dbReference type="SAM" id="Coils"/>
    </source>
</evidence>
<feature type="coiled-coil region" evidence="1">
    <location>
        <begin position="28"/>
        <end position="89"/>
    </location>
</feature>
<organism evidence="2">
    <name type="scientific">Timema poppense</name>
    <name type="common">Walking stick</name>
    <dbReference type="NCBI Taxonomy" id="170557"/>
    <lineage>
        <taxon>Eukaryota</taxon>
        <taxon>Metazoa</taxon>
        <taxon>Ecdysozoa</taxon>
        <taxon>Arthropoda</taxon>
        <taxon>Hexapoda</taxon>
        <taxon>Insecta</taxon>
        <taxon>Pterygota</taxon>
        <taxon>Neoptera</taxon>
        <taxon>Polyneoptera</taxon>
        <taxon>Phasmatodea</taxon>
        <taxon>Timematodea</taxon>
        <taxon>Timematoidea</taxon>
        <taxon>Timematidae</taxon>
        <taxon>Timema</taxon>
    </lineage>
</organism>